<dbReference type="OrthoDB" id="5868545at2759"/>
<accession>A0A3P7IZQ6</accession>
<protein>
    <submittedName>
        <fullName evidence="1">Uncharacterized protein</fullName>
    </submittedName>
</protein>
<evidence type="ECO:0000313" key="2">
    <source>
        <dbReference type="Proteomes" id="UP000270094"/>
    </source>
</evidence>
<dbReference type="Proteomes" id="UP000270094">
    <property type="component" value="Unassembled WGS sequence"/>
</dbReference>
<keyword evidence="2" id="KW-1185">Reference proteome</keyword>
<sequence length="155" mass="17415">MGNAGLDVGISGSDENELFLLPFFDVTVDRIVYILKLINMDKIMGDLITYLRRDASNVAGGVDLDAVLYGRLLDLAHVDIPLDTFRRQDKSVVVRSLVAPGTRWTPQVCRGFFCFNLFVPKGIPQKVVVDFQLYAVCRRLPLHSKSWIVGLPYDL</sequence>
<proteinExistence type="predicted"/>
<evidence type="ECO:0000313" key="1">
    <source>
        <dbReference type="EMBL" id="VDM72739.1"/>
    </source>
</evidence>
<dbReference type="AlphaFoldDB" id="A0A3P7IZQ6"/>
<dbReference type="EMBL" id="UYYB01026993">
    <property type="protein sequence ID" value="VDM72739.1"/>
    <property type="molecule type" value="Genomic_DNA"/>
</dbReference>
<reference evidence="1 2" key="1">
    <citation type="submission" date="2018-11" db="EMBL/GenBank/DDBJ databases">
        <authorList>
            <consortium name="Pathogen Informatics"/>
        </authorList>
    </citation>
    <scope>NUCLEOTIDE SEQUENCE [LARGE SCALE GENOMIC DNA]</scope>
</reference>
<gene>
    <name evidence="1" type="ORF">SVUK_LOCUS7737</name>
</gene>
<name>A0A3P7IZQ6_STRVU</name>
<organism evidence="1 2">
    <name type="scientific">Strongylus vulgaris</name>
    <name type="common">Blood worm</name>
    <dbReference type="NCBI Taxonomy" id="40348"/>
    <lineage>
        <taxon>Eukaryota</taxon>
        <taxon>Metazoa</taxon>
        <taxon>Ecdysozoa</taxon>
        <taxon>Nematoda</taxon>
        <taxon>Chromadorea</taxon>
        <taxon>Rhabditida</taxon>
        <taxon>Rhabditina</taxon>
        <taxon>Rhabditomorpha</taxon>
        <taxon>Strongyloidea</taxon>
        <taxon>Strongylidae</taxon>
        <taxon>Strongylus</taxon>
    </lineage>
</organism>